<feature type="non-terminal residue" evidence="1">
    <location>
        <position position="1"/>
    </location>
</feature>
<evidence type="ECO:0000313" key="2">
    <source>
        <dbReference type="Proteomes" id="UP000499080"/>
    </source>
</evidence>
<reference evidence="1 2" key="1">
    <citation type="journal article" date="2019" name="Sci. Rep.">
        <title>Orb-weaving spider Araneus ventricosus genome elucidates the spidroin gene catalogue.</title>
        <authorList>
            <person name="Kono N."/>
            <person name="Nakamura H."/>
            <person name="Ohtoshi R."/>
            <person name="Moran D.A.P."/>
            <person name="Shinohara A."/>
            <person name="Yoshida Y."/>
            <person name="Fujiwara M."/>
            <person name="Mori M."/>
            <person name="Tomita M."/>
            <person name="Arakawa K."/>
        </authorList>
    </citation>
    <scope>NUCLEOTIDE SEQUENCE [LARGE SCALE GENOMIC DNA]</scope>
</reference>
<proteinExistence type="predicted"/>
<dbReference type="Proteomes" id="UP000499080">
    <property type="component" value="Unassembled WGS sequence"/>
</dbReference>
<accession>A0A4Y2X9C6</accession>
<name>A0A4Y2X9C6_ARAVE</name>
<gene>
    <name evidence="1" type="ORF">AVEN_26398_1</name>
</gene>
<sequence length="58" mass="6399">MESYQNACIVDFKILCSQAFRNDTQSPETEGMFINTDGVFSAFSRGKTPCAPTRTTQG</sequence>
<protein>
    <submittedName>
        <fullName evidence="1">Uncharacterized protein</fullName>
    </submittedName>
</protein>
<organism evidence="1 2">
    <name type="scientific">Araneus ventricosus</name>
    <name type="common">Orbweaver spider</name>
    <name type="synonym">Epeira ventricosa</name>
    <dbReference type="NCBI Taxonomy" id="182803"/>
    <lineage>
        <taxon>Eukaryota</taxon>
        <taxon>Metazoa</taxon>
        <taxon>Ecdysozoa</taxon>
        <taxon>Arthropoda</taxon>
        <taxon>Chelicerata</taxon>
        <taxon>Arachnida</taxon>
        <taxon>Araneae</taxon>
        <taxon>Araneomorphae</taxon>
        <taxon>Entelegynae</taxon>
        <taxon>Araneoidea</taxon>
        <taxon>Araneidae</taxon>
        <taxon>Araneus</taxon>
    </lineage>
</organism>
<comment type="caution">
    <text evidence="1">The sequence shown here is derived from an EMBL/GenBank/DDBJ whole genome shotgun (WGS) entry which is preliminary data.</text>
</comment>
<evidence type="ECO:0000313" key="1">
    <source>
        <dbReference type="EMBL" id="GBO45779.1"/>
    </source>
</evidence>
<keyword evidence="2" id="KW-1185">Reference proteome</keyword>
<dbReference type="AlphaFoldDB" id="A0A4Y2X9C6"/>
<dbReference type="EMBL" id="BGPR01073068">
    <property type="protein sequence ID" value="GBO45779.1"/>
    <property type="molecule type" value="Genomic_DNA"/>
</dbReference>